<protein>
    <submittedName>
        <fullName evidence="1">Uncharacterized protein</fullName>
    </submittedName>
</protein>
<evidence type="ECO:0000313" key="1">
    <source>
        <dbReference type="EMBL" id="KAK7275161.1"/>
    </source>
</evidence>
<name>A0AAN9FIK5_CROPI</name>
<gene>
    <name evidence="1" type="ORF">RIF29_16270</name>
</gene>
<reference evidence="1 2" key="1">
    <citation type="submission" date="2024-01" db="EMBL/GenBank/DDBJ databases">
        <title>The genomes of 5 underutilized Papilionoideae crops provide insights into root nodulation and disease resistanc.</title>
        <authorList>
            <person name="Yuan L."/>
        </authorList>
    </citation>
    <scope>NUCLEOTIDE SEQUENCE [LARGE SCALE GENOMIC DNA]</scope>
    <source>
        <strain evidence="1">ZHUSHIDOU_FW_LH</strain>
        <tissue evidence="1">Leaf</tissue>
    </source>
</reference>
<keyword evidence="2" id="KW-1185">Reference proteome</keyword>
<proteinExistence type="predicted"/>
<evidence type="ECO:0000313" key="2">
    <source>
        <dbReference type="Proteomes" id="UP001372338"/>
    </source>
</evidence>
<dbReference type="Proteomes" id="UP001372338">
    <property type="component" value="Unassembled WGS sequence"/>
</dbReference>
<sequence>MELDSVKAFAYKDNDSTPYVADVSSVLKWFKLCFVFLRVELHIDSKAVLCVLTGGDFGSFRAETNRNPNFKTKNPSFSLISLPPNFFPGNTLSPALSIS</sequence>
<comment type="caution">
    <text evidence="1">The sequence shown here is derived from an EMBL/GenBank/DDBJ whole genome shotgun (WGS) entry which is preliminary data.</text>
</comment>
<dbReference type="AlphaFoldDB" id="A0AAN9FIK5"/>
<accession>A0AAN9FIK5</accession>
<dbReference type="EMBL" id="JAYWIO010000003">
    <property type="protein sequence ID" value="KAK7275161.1"/>
    <property type="molecule type" value="Genomic_DNA"/>
</dbReference>
<organism evidence="1 2">
    <name type="scientific">Crotalaria pallida</name>
    <name type="common">Smooth rattlebox</name>
    <name type="synonym">Crotalaria striata</name>
    <dbReference type="NCBI Taxonomy" id="3830"/>
    <lineage>
        <taxon>Eukaryota</taxon>
        <taxon>Viridiplantae</taxon>
        <taxon>Streptophyta</taxon>
        <taxon>Embryophyta</taxon>
        <taxon>Tracheophyta</taxon>
        <taxon>Spermatophyta</taxon>
        <taxon>Magnoliopsida</taxon>
        <taxon>eudicotyledons</taxon>
        <taxon>Gunneridae</taxon>
        <taxon>Pentapetalae</taxon>
        <taxon>rosids</taxon>
        <taxon>fabids</taxon>
        <taxon>Fabales</taxon>
        <taxon>Fabaceae</taxon>
        <taxon>Papilionoideae</taxon>
        <taxon>50 kb inversion clade</taxon>
        <taxon>genistoids sensu lato</taxon>
        <taxon>core genistoids</taxon>
        <taxon>Crotalarieae</taxon>
        <taxon>Crotalaria</taxon>
    </lineage>
</organism>